<gene>
    <name evidence="1" type="ORF">MRB53_020678</name>
</gene>
<dbReference type="Proteomes" id="UP001234297">
    <property type="component" value="Chromosome 6"/>
</dbReference>
<sequence length="85" mass="9213">MYAVAGAAVAVFQYPDVIPDDPFGEIISKLLIVVVYVILVFGLTLMLISVVFPEIIISTTWLKRLAVAGLMMVVTVVATEIFSPL</sequence>
<dbReference type="EMBL" id="CM056814">
    <property type="protein sequence ID" value="KAJ8627371.1"/>
    <property type="molecule type" value="Genomic_DNA"/>
</dbReference>
<proteinExistence type="predicted"/>
<protein>
    <submittedName>
        <fullName evidence="1">Uncharacterized protein</fullName>
    </submittedName>
</protein>
<name>A0ACC2L1F6_PERAE</name>
<organism evidence="1 2">
    <name type="scientific">Persea americana</name>
    <name type="common">Avocado</name>
    <dbReference type="NCBI Taxonomy" id="3435"/>
    <lineage>
        <taxon>Eukaryota</taxon>
        <taxon>Viridiplantae</taxon>
        <taxon>Streptophyta</taxon>
        <taxon>Embryophyta</taxon>
        <taxon>Tracheophyta</taxon>
        <taxon>Spermatophyta</taxon>
        <taxon>Magnoliopsida</taxon>
        <taxon>Magnoliidae</taxon>
        <taxon>Laurales</taxon>
        <taxon>Lauraceae</taxon>
        <taxon>Persea</taxon>
    </lineage>
</organism>
<evidence type="ECO:0000313" key="1">
    <source>
        <dbReference type="EMBL" id="KAJ8627371.1"/>
    </source>
</evidence>
<reference evidence="1 2" key="1">
    <citation type="journal article" date="2022" name="Hortic Res">
        <title>A haplotype resolved chromosomal level avocado genome allows analysis of novel avocado genes.</title>
        <authorList>
            <person name="Nath O."/>
            <person name="Fletcher S.J."/>
            <person name="Hayward A."/>
            <person name="Shaw L.M."/>
            <person name="Masouleh A.K."/>
            <person name="Furtado A."/>
            <person name="Henry R.J."/>
            <person name="Mitter N."/>
        </authorList>
    </citation>
    <scope>NUCLEOTIDE SEQUENCE [LARGE SCALE GENOMIC DNA]</scope>
    <source>
        <strain evidence="2">cv. Hass</strain>
    </source>
</reference>
<comment type="caution">
    <text evidence="1">The sequence shown here is derived from an EMBL/GenBank/DDBJ whole genome shotgun (WGS) entry which is preliminary data.</text>
</comment>
<keyword evidence="2" id="KW-1185">Reference proteome</keyword>
<accession>A0ACC2L1F6</accession>
<evidence type="ECO:0000313" key="2">
    <source>
        <dbReference type="Proteomes" id="UP001234297"/>
    </source>
</evidence>